<dbReference type="Gene3D" id="3.90.190.10">
    <property type="entry name" value="Protein tyrosine phosphatase superfamily"/>
    <property type="match status" value="1"/>
</dbReference>
<organism evidence="7">
    <name type="scientific">Antheraea proylei nucleopolyhedrovirus</name>
    <dbReference type="NCBI Taxonomy" id="2126611"/>
    <lineage>
        <taxon>Viruses</taxon>
        <taxon>Viruses incertae sedis</taxon>
        <taxon>Naldaviricetes</taxon>
        <taxon>Lefavirales</taxon>
        <taxon>Baculoviridae</taxon>
        <taxon>Alphabaculovirus</taxon>
        <taxon>Alphabaculovirus anpernyi</taxon>
    </lineage>
</organism>
<dbReference type="InterPro" id="IPR016130">
    <property type="entry name" value="Tyr_Pase_AS"/>
</dbReference>
<evidence type="ECO:0000259" key="6">
    <source>
        <dbReference type="PROSITE" id="PS50056"/>
    </source>
</evidence>
<dbReference type="SUPFAM" id="SSF52799">
    <property type="entry name" value="(Phosphotyrosine protein) phosphatases II"/>
    <property type="match status" value="1"/>
</dbReference>
<dbReference type="PROSITE" id="PS00383">
    <property type="entry name" value="TYR_PHOSPHATASE_1"/>
    <property type="match status" value="1"/>
</dbReference>
<gene>
    <name evidence="7" type="primary">ptp-2</name>
</gene>
<dbReference type="PROSITE" id="PS50054">
    <property type="entry name" value="TYR_PHOSPHATASE_DUAL"/>
    <property type="match status" value="1"/>
</dbReference>
<keyword evidence="4" id="KW-0904">Protein phosphatase</keyword>
<dbReference type="PROSITE" id="PS50056">
    <property type="entry name" value="TYR_PHOSPHATASE_2"/>
    <property type="match status" value="1"/>
</dbReference>
<dbReference type="InterPro" id="IPR020422">
    <property type="entry name" value="TYR_PHOSPHATASE_DUAL_dom"/>
</dbReference>
<evidence type="ECO:0000313" key="7">
    <source>
        <dbReference type="EMBL" id="BBD50906.1"/>
    </source>
</evidence>
<dbReference type="InterPro" id="IPR000340">
    <property type="entry name" value="Dual-sp_phosphatase_cat-dom"/>
</dbReference>
<dbReference type="PANTHER" id="PTHR45848:SF4">
    <property type="entry name" value="DUAL SPECIFICITY PROTEIN PHOSPHATASE 12"/>
    <property type="match status" value="1"/>
</dbReference>
<dbReference type="GO" id="GO:0004725">
    <property type="term" value="F:protein tyrosine phosphatase activity"/>
    <property type="evidence" value="ECO:0007669"/>
    <property type="project" value="UniProtKB-EC"/>
</dbReference>
<dbReference type="CDD" id="cd14498">
    <property type="entry name" value="DSP"/>
    <property type="match status" value="1"/>
</dbReference>
<comment type="similarity">
    <text evidence="1">Belongs to the protein-tyrosine phosphatase family. Non-receptor class dual specificity subfamily.</text>
</comment>
<name>A0A2Z6C5X4_NPVAP</name>
<dbReference type="EMBL" id="LC375539">
    <property type="protein sequence ID" value="BBD50906.1"/>
    <property type="molecule type" value="Genomic_DNA"/>
</dbReference>
<feature type="domain" description="Tyrosine specific protein phosphatases" evidence="6">
    <location>
        <begin position="77"/>
        <end position="136"/>
    </location>
</feature>
<dbReference type="SMART" id="SM00195">
    <property type="entry name" value="DSPc"/>
    <property type="match status" value="1"/>
</dbReference>
<evidence type="ECO:0000259" key="5">
    <source>
        <dbReference type="PROSITE" id="PS50054"/>
    </source>
</evidence>
<evidence type="ECO:0000256" key="1">
    <source>
        <dbReference type="ARBA" id="ARBA00008601"/>
    </source>
</evidence>
<reference evidence="7" key="1">
    <citation type="submission" date="2018-03" db="EMBL/GenBank/DDBJ databases">
        <title>Whole genome comparison of nucleopolyhedroviruses isolated from saturniine wild silkworms in Asian countries.</title>
        <authorList>
            <person name="Sasaki K."/>
            <person name="Kajiura Z."/>
            <person name="Ponnuvel K.M."/>
            <person name="Kobayashi J."/>
        </authorList>
    </citation>
    <scope>NUCLEOTIDE SEQUENCE</scope>
    <source>
        <strain evidence="7">Manipur</strain>
    </source>
</reference>
<dbReference type="PANTHER" id="PTHR45848">
    <property type="entry name" value="DUAL SPECIFICITY PROTEIN PHOSPHATASE 12 FAMILY MEMBER"/>
    <property type="match status" value="1"/>
</dbReference>
<dbReference type="Pfam" id="PF00782">
    <property type="entry name" value="DSPc"/>
    <property type="match status" value="1"/>
</dbReference>
<evidence type="ECO:0000256" key="4">
    <source>
        <dbReference type="ARBA" id="ARBA00022912"/>
    </source>
</evidence>
<evidence type="ECO:0000256" key="3">
    <source>
        <dbReference type="ARBA" id="ARBA00022801"/>
    </source>
</evidence>
<proteinExistence type="inferred from homology"/>
<dbReference type="InterPro" id="IPR029021">
    <property type="entry name" value="Prot-tyrosine_phosphatase-like"/>
</dbReference>
<feature type="domain" description="Tyrosine-protein phosphatase" evidence="5">
    <location>
        <begin position="2"/>
        <end position="154"/>
    </location>
</feature>
<evidence type="ECO:0000256" key="2">
    <source>
        <dbReference type="ARBA" id="ARBA00013064"/>
    </source>
</evidence>
<accession>A0A2Z6C5X4</accession>
<dbReference type="EC" id="3.1.3.48" evidence="2"/>
<dbReference type="InterPro" id="IPR000387">
    <property type="entry name" value="Tyr_Pase_dom"/>
</dbReference>
<keyword evidence="3" id="KW-0378">Hydrolase</keyword>
<dbReference type="GO" id="GO:0008138">
    <property type="term" value="F:protein tyrosine/serine/threonine phosphatase activity"/>
    <property type="evidence" value="ECO:0007669"/>
    <property type="project" value="TreeGrafter"/>
</dbReference>
<sequence>MYDADQIDERVFVGGYYGDNEAMLRFIEAHGIGSVISLINSDVGPIRQALGLPMGDHIHVYCEDAPTCVALSNAMPALFEYMVRRIGEGKRVLVHCHAGVSRSAALAVYYIMRSQQLSYEEALNLVNAKRRVAINAHFVRFLASRCIYRFVDNQLKLQVV</sequence>
<protein>
    <recommendedName>
        <fullName evidence="2">protein-tyrosine-phosphatase</fullName>
        <ecNumber evidence="2">3.1.3.48</ecNumber>
    </recommendedName>
</protein>